<dbReference type="EMBL" id="JAEUBD010000146">
    <property type="protein sequence ID" value="KAH3676566.1"/>
    <property type="molecule type" value="Genomic_DNA"/>
</dbReference>
<proteinExistence type="predicted"/>
<accession>A0A9P8TFL4</accession>
<dbReference type="AlphaFoldDB" id="A0A9P8TFL4"/>
<feature type="compositionally biased region" description="Low complexity" evidence="1">
    <location>
        <begin position="11"/>
        <end position="21"/>
    </location>
</feature>
<evidence type="ECO:0000256" key="1">
    <source>
        <dbReference type="SAM" id="MobiDB-lite"/>
    </source>
</evidence>
<feature type="region of interest" description="Disordered" evidence="1">
    <location>
        <begin position="1"/>
        <end position="21"/>
    </location>
</feature>
<reference evidence="2" key="1">
    <citation type="journal article" date="2021" name="Open Biol.">
        <title>Shared evolutionary footprints suggest mitochondrial oxidative damage underlies multiple complex I losses in fungi.</title>
        <authorList>
            <person name="Schikora-Tamarit M.A."/>
            <person name="Marcet-Houben M."/>
            <person name="Nosek J."/>
            <person name="Gabaldon T."/>
        </authorList>
    </citation>
    <scope>NUCLEOTIDE SEQUENCE</scope>
    <source>
        <strain evidence="2">NCAIM Y.01608</strain>
    </source>
</reference>
<evidence type="ECO:0000313" key="2">
    <source>
        <dbReference type="EMBL" id="KAH3676566.1"/>
    </source>
</evidence>
<protein>
    <submittedName>
        <fullName evidence="2">Uncharacterized protein</fullName>
    </submittedName>
</protein>
<feature type="compositionally biased region" description="Polar residues" evidence="1">
    <location>
        <begin position="1"/>
        <end position="10"/>
    </location>
</feature>
<gene>
    <name evidence="2" type="ORF">OGATHE_001055</name>
</gene>
<evidence type="ECO:0000313" key="3">
    <source>
        <dbReference type="Proteomes" id="UP000788993"/>
    </source>
</evidence>
<dbReference type="Proteomes" id="UP000788993">
    <property type="component" value="Unassembled WGS sequence"/>
</dbReference>
<reference evidence="2" key="2">
    <citation type="submission" date="2021-01" db="EMBL/GenBank/DDBJ databases">
        <authorList>
            <person name="Schikora-Tamarit M.A."/>
        </authorList>
    </citation>
    <scope>NUCLEOTIDE SEQUENCE</scope>
    <source>
        <strain evidence="2">NCAIM Y.01608</strain>
    </source>
</reference>
<keyword evidence="3" id="KW-1185">Reference proteome</keyword>
<sequence>MESFCSNTTISSKAGSSGNSWCSSSLVIVDLPDFDVWRNSFNVTSPPAPPPMIATLFIRFVMPYNGKPSSSIYIHTVALHKSGYDLWLPRTEMISYVT</sequence>
<organism evidence="2 3">
    <name type="scientific">Ogataea polymorpha</name>
    <dbReference type="NCBI Taxonomy" id="460523"/>
    <lineage>
        <taxon>Eukaryota</taxon>
        <taxon>Fungi</taxon>
        <taxon>Dikarya</taxon>
        <taxon>Ascomycota</taxon>
        <taxon>Saccharomycotina</taxon>
        <taxon>Pichiomycetes</taxon>
        <taxon>Pichiales</taxon>
        <taxon>Pichiaceae</taxon>
        <taxon>Ogataea</taxon>
    </lineage>
</organism>
<name>A0A9P8TFL4_9ASCO</name>
<comment type="caution">
    <text evidence="2">The sequence shown here is derived from an EMBL/GenBank/DDBJ whole genome shotgun (WGS) entry which is preliminary data.</text>
</comment>